<protein>
    <recommendedName>
        <fullName evidence="3">Oxidoreductase</fullName>
    </recommendedName>
</protein>
<sequence length="159" mass="18798">MTIRLFILCLIISTPALTKPLTLHLAEGKSLQLPYSEIENRLPIYSFSTSLPWYADEQSFVGFRLQDLIQQYQIATPAYITLSALNDYRADVDWSDITHFNPIIAYKRNGREMRVREKGPYWFVFDLKRYPALDNHIYYEKMVWQISDIRFHNKLSGLK</sequence>
<dbReference type="EMBL" id="CP047476">
    <property type="protein sequence ID" value="QIA65874.1"/>
    <property type="molecule type" value="Genomic_DNA"/>
</dbReference>
<dbReference type="Proteomes" id="UP000464262">
    <property type="component" value="Chromosome 2"/>
</dbReference>
<evidence type="ECO:0008006" key="3">
    <source>
        <dbReference type="Google" id="ProtNLM"/>
    </source>
</evidence>
<accession>A0A7Z2T7N0</accession>
<dbReference type="InterPro" id="IPR036374">
    <property type="entry name" value="OxRdtase_Mopterin-bd_sf"/>
</dbReference>
<keyword evidence="2" id="KW-1185">Reference proteome</keyword>
<dbReference type="SUPFAM" id="SSF56524">
    <property type="entry name" value="Oxidoreductase molybdopterin-binding domain"/>
    <property type="match status" value="1"/>
</dbReference>
<dbReference type="AlphaFoldDB" id="A0A7Z2T7N0"/>
<reference evidence="1 2" key="1">
    <citation type="submission" date="2020-01" db="EMBL/GenBank/DDBJ databases">
        <title>Whole genome and functional gene identification of agarase of Vibrio HN897.</title>
        <authorList>
            <person name="Liu Y."/>
            <person name="Zhao Z."/>
        </authorList>
    </citation>
    <scope>NUCLEOTIDE SEQUENCE [LARGE SCALE GENOMIC DNA]</scope>
    <source>
        <strain evidence="1 2">HN897</strain>
    </source>
</reference>
<proteinExistence type="predicted"/>
<organism evidence="1 2">
    <name type="scientific">Vibrio astriarenae</name>
    <dbReference type="NCBI Taxonomy" id="1481923"/>
    <lineage>
        <taxon>Bacteria</taxon>
        <taxon>Pseudomonadati</taxon>
        <taxon>Pseudomonadota</taxon>
        <taxon>Gammaproteobacteria</taxon>
        <taxon>Vibrionales</taxon>
        <taxon>Vibrionaceae</taxon>
        <taxon>Vibrio</taxon>
    </lineage>
</organism>
<name>A0A7Z2T7N0_9VIBR</name>
<evidence type="ECO:0000313" key="1">
    <source>
        <dbReference type="EMBL" id="QIA65874.1"/>
    </source>
</evidence>
<gene>
    <name evidence="1" type="ORF">GT360_20425</name>
</gene>
<dbReference type="KEGG" id="vas:GT360_20425"/>
<evidence type="ECO:0000313" key="2">
    <source>
        <dbReference type="Proteomes" id="UP000464262"/>
    </source>
</evidence>
<dbReference type="RefSeq" id="WP_164650770.1">
    <property type="nucleotide sequence ID" value="NZ_CP047476.1"/>
</dbReference>